<sequence>MSAATITQAQDKGLRHQSGLFATIRQFCEQLYVAHGGWLFGARKDAAQQARVARNELLSLAAQSESFSPNLAAELRHLANRG</sequence>
<evidence type="ECO:0000313" key="1">
    <source>
        <dbReference type="EMBL" id="MFC3461238.1"/>
    </source>
</evidence>
<reference evidence="2" key="1">
    <citation type="journal article" date="2019" name="Int. J. Syst. Evol. Microbiol.">
        <title>The Global Catalogue of Microorganisms (GCM) 10K type strain sequencing project: providing services to taxonomists for standard genome sequencing and annotation.</title>
        <authorList>
            <consortium name="The Broad Institute Genomics Platform"/>
            <consortium name="The Broad Institute Genome Sequencing Center for Infectious Disease"/>
            <person name="Wu L."/>
            <person name="Ma J."/>
        </authorList>
    </citation>
    <scope>NUCLEOTIDE SEQUENCE [LARGE SCALE GENOMIC DNA]</scope>
    <source>
        <strain evidence="2">CCM 7480</strain>
    </source>
</reference>
<comment type="caution">
    <text evidence="1">The sequence shown here is derived from an EMBL/GenBank/DDBJ whole genome shotgun (WGS) entry which is preliminary data.</text>
</comment>
<keyword evidence="2" id="KW-1185">Reference proteome</keyword>
<accession>A0ABV7PT90</accession>
<dbReference type="RefSeq" id="WP_312554316.1">
    <property type="nucleotide sequence ID" value="NZ_JBHRVV010000001.1"/>
</dbReference>
<protein>
    <submittedName>
        <fullName evidence="1">Uncharacterized protein</fullName>
    </submittedName>
</protein>
<dbReference type="Proteomes" id="UP001595665">
    <property type="component" value="Unassembled WGS sequence"/>
</dbReference>
<gene>
    <name evidence="1" type="ORF">ACFOPH_23800</name>
</gene>
<organism evidence="1 2">
    <name type="scientific">Massilia haematophila</name>
    <dbReference type="NCBI Taxonomy" id="457923"/>
    <lineage>
        <taxon>Bacteria</taxon>
        <taxon>Pseudomonadati</taxon>
        <taxon>Pseudomonadota</taxon>
        <taxon>Betaproteobacteria</taxon>
        <taxon>Burkholderiales</taxon>
        <taxon>Oxalobacteraceae</taxon>
        <taxon>Telluria group</taxon>
        <taxon>Massilia</taxon>
    </lineage>
</organism>
<name>A0ABV7PT90_9BURK</name>
<proteinExistence type="predicted"/>
<dbReference type="EMBL" id="JBHRVV010000001">
    <property type="protein sequence ID" value="MFC3461238.1"/>
    <property type="molecule type" value="Genomic_DNA"/>
</dbReference>
<evidence type="ECO:0000313" key="2">
    <source>
        <dbReference type="Proteomes" id="UP001595665"/>
    </source>
</evidence>